<keyword evidence="2" id="KW-1185">Reference proteome</keyword>
<protein>
    <submittedName>
        <fullName evidence="1">Uncharacterized protein</fullName>
    </submittedName>
</protein>
<evidence type="ECO:0000313" key="1">
    <source>
        <dbReference type="EMBL" id="MBP0492209.1"/>
    </source>
</evidence>
<organism evidence="1 2">
    <name type="scientific">Roseomonas indoligenes</name>
    <dbReference type="NCBI Taxonomy" id="2820811"/>
    <lineage>
        <taxon>Bacteria</taxon>
        <taxon>Pseudomonadati</taxon>
        <taxon>Pseudomonadota</taxon>
        <taxon>Alphaproteobacteria</taxon>
        <taxon>Acetobacterales</taxon>
        <taxon>Roseomonadaceae</taxon>
        <taxon>Roseomonas</taxon>
    </lineage>
</organism>
<name>A0A940S4P9_9PROT</name>
<accession>A0A940S4P9</accession>
<sequence>MPYPTGQLPAVAIPRELQLQLVTPVLAMVLSDDEQEELRDCLRQRRLQVVMQGYAEHAAGYRSNARWHFARADRVSGIIAKLGLVPAAEVVS</sequence>
<proteinExistence type="predicted"/>
<dbReference type="RefSeq" id="WP_209371594.1">
    <property type="nucleotide sequence ID" value="NZ_JAGIZA010000003.1"/>
</dbReference>
<gene>
    <name evidence="1" type="ORF">J5Y10_05385</name>
</gene>
<evidence type="ECO:0000313" key="2">
    <source>
        <dbReference type="Proteomes" id="UP000677537"/>
    </source>
</evidence>
<reference evidence="1" key="1">
    <citation type="submission" date="2021-03" db="EMBL/GenBank/DDBJ databases">
        <authorList>
            <person name="So Y."/>
        </authorList>
    </citation>
    <scope>NUCLEOTIDE SEQUENCE</scope>
    <source>
        <strain evidence="1">SG15</strain>
    </source>
</reference>
<dbReference type="EMBL" id="JAGIZA010000003">
    <property type="protein sequence ID" value="MBP0492209.1"/>
    <property type="molecule type" value="Genomic_DNA"/>
</dbReference>
<dbReference type="Proteomes" id="UP000677537">
    <property type="component" value="Unassembled WGS sequence"/>
</dbReference>
<comment type="caution">
    <text evidence="1">The sequence shown here is derived from an EMBL/GenBank/DDBJ whole genome shotgun (WGS) entry which is preliminary data.</text>
</comment>
<dbReference type="AlphaFoldDB" id="A0A940S4P9"/>